<reference evidence="11" key="1">
    <citation type="submission" date="2016-06" db="EMBL/GenBank/DDBJ databases">
        <title>Parallel loss of symbiosis genes in relatives of nitrogen-fixing non-legume Parasponia.</title>
        <authorList>
            <person name="Van Velzen R."/>
            <person name="Holmer R."/>
            <person name="Bu F."/>
            <person name="Rutten L."/>
            <person name="Van Zeijl A."/>
            <person name="Liu W."/>
            <person name="Santuari L."/>
            <person name="Cao Q."/>
            <person name="Sharma T."/>
            <person name="Shen D."/>
            <person name="Roswanjaya Y."/>
            <person name="Wardhani T."/>
            <person name="Kalhor M.S."/>
            <person name="Jansen J."/>
            <person name="Van den Hoogen J."/>
            <person name="Gungor B."/>
            <person name="Hartog M."/>
            <person name="Hontelez J."/>
            <person name="Verver J."/>
            <person name="Yang W.-C."/>
            <person name="Schijlen E."/>
            <person name="Repin R."/>
            <person name="Schilthuizen M."/>
            <person name="Schranz E."/>
            <person name="Heidstra R."/>
            <person name="Miyata K."/>
            <person name="Fedorova E."/>
            <person name="Kohlen W."/>
            <person name="Bisseling T."/>
            <person name="Smit S."/>
            <person name="Geurts R."/>
        </authorList>
    </citation>
    <scope>NUCLEOTIDE SEQUENCE [LARGE SCALE GENOMIC DNA]</scope>
    <source>
        <strain evidence="11">cv. RG33-2</strain>
    </source>
</reference>
<evidence type="ECO:0000256" key="2">
    <source>
        <dbReference type="ARBA" id="ARBA00004882"/>
    </source>
</evidence>
<dbReference type="PROSITE" id="PS51747">
    <property type="entry name" value="CYT_DCMP_DEAMINASES_2"/>
    <property type="match status" value="1"/>
</dbReference>
<dbReference type="PROSITE" id="PS00903">
    <property type="entry name" value="CYT_DCMP_DEAMINASES_1"/>
    <property type="match status" value="1"/>
</dbReference>
<comment type="cofactor">
    <cofactor evidence="1">
        <name>Zn(2+)</name>
        <dbReference type="ChEBI" id="CHEBI:29105"/>
    </cofactor>
</comment>
<evidence type="ECO:0000256" key="8">
    <source>
        <dbReference type="ARBA" id="ARBA00070721"/>
    </source>
</evidence>
<feature type="domain" description="CMP/dCMP-type deaminase" evidence="9">
    <location>
        <begin position="85"/>
        <end position="207"/>
    </location>
</feature>
<dbReference type="InterPro" id="IPR004794">
    <property type="entry name" value="Eubact_RibD"/>
</dbReference>
<dbReference type="PANTHER" id="PTHR11079">
    <property type="entry name" value="CYTOSINE DEAMINASE FAMILY MEMBER"/>
    <property type="match status" value="1"/>
</dbReference>
<name>A0A2P5EPU7_TREOI</name>
<dbReference type="NCBIfam" id="TIGR00326">
    <property type="entry name" value="eubact_ribD"/>
    <property type="match status" value="1"/>
</dbReference>
<dbReference type="GO" id="GO:0008835">
    <property type="term" value="F:diaminohydroxyphosphoribosylaminopyrimidine deaminase activity"/>
    <property type="evidence" value="ECO:0007669"/>
    <property type="project" value="UniProtKB-EC"/>
</dbReference>
<dbReference type="InParanoid" id="A0A2P5EPU7"/>
<keyword evidence="4" id="KW-0479">Metal-binding</keyword>
<evidence type="ECO:0000256" key="5">
    <source>
        <dbReference type="ARBA" id="ARBA00022801"/>
    </source>
</evidence>
<dbReference type="FunCoup" id="A0A2P5EPU7">
    <property type="interactions" value="938"/>
</dbReference>
<dbReference type="Gene3D" id="3.40.140.10">
    <property type="entry name" value="Cytidine Deaminase, domain 2"/>
    <property type="match status" value="1"/>
</dbReference>
<dbReference type="InterPro" id="IPR002125">
    <property type="entry name" value="CMP_dCMP_dom"/>
</dbReference>
<keyword evidence="5" id="KW-0378">Hydrolase</keyword>
<dbReference type="AlphaFoldDB" id="A0A2P5EPU7"/>
<dbReference type="CDD" id="cd01284">
    <property type="entry name" value="Riboflavin_deaminase-reductase"/>
    <property type="match status" value="1"/>
</dbReference>
<evidence type="ECO:0000256" key="3">
    <source>
        <dbReference type="ARBA" id="ARBA00012766"/>
    </source>
</evidence>
<dbReference type="Gene3D" id="3.40.430.10">
    <property type="entry name" value="Dihydrofolate Reductase, subunit A"/>
    <property type="match status" value="1"/>
</dbReference>
<dbReference type="EC" id="3.5.4.26" evidence="3"/>
<dbReference type="STRING" id="63057.A0A2P5EPU7"/>
<keyword evidence="11" id="KW-1185">Reference proteome</keyword>
<organism evidence="10 11">
    <name type="scientific">Trema orientale</name>
    <name type="common">Charcoal tree</name>
    <name type="synonym">Celtis orientalis</name>
    <dbReference type="NCBI Taxonomy" id="63057"/>
    <lineage>
        <taxon>Eukaryota</taxon>
        <taxon>Viridiplantae</taxon>
        <taxon>Streptophyta</taxon>
        <taxon>Embryophyta</taxon>
        <taxon>Tracheophyta</taxon>
        <taxon>Spermatophyta</taxon>
        <taxon>Magnoliopsida</taxon>
        <taxon>eudicotyledons</taxon>
        <taxon>Gunneridae</taxon>
        <taxon>Pentapetalae</taxon>
        <taxon>rosids</taxon>
        <taxon>fabids</taxon>
        <taxon>Rosales</taxon>
        <taxon>Cannabaceae</taxon>
        <taxon>Trema</taxon>
    </lineage>
</organism>
<evidence type="ECO:0000259" key="9">
    <source>
        <dbReference type="PROSITE" id="PS51747"/>
    </source>
</evidence>
<evidence type="ECO:0000256" key="6">
    <source>
        <dbReference type="ARBA" id="ARBA00022833"/>
    </source>
</evidence>
<dbReference type="InterPro" id="IPR016192">
    <property type="entry name" value="APOBEC/CMP_deaminase_Zn-bd"/>
</dbReference>
<proteinExistence type="predicted"/>
<dbReference type="SUPFAM" id="SSF53597">
    <property type="entry name" value="Dihydrofolate reductase-like"/>
    <property type="match status" value="1"/>
</dbReference>
<sequence length="452" mass="49211">MQVQRLTLPIATLSPPVSSHYYSYSTPNTKIIFPKSIFASGFCISLKPISKSSTDLGRPGGGIGIMAGIRCGVAAQEGYGDDNDHDDGFYIRRCVEIARKATGYTSPNPMVGCVIVKDGKIVGEGFHPKAGQPHAEVFALRDAGDLAENATAYVSLEPCNHFGRTPPCTEALIKAKVKRVVVGMVDPNPIVASKGVDRLRSAGIEVTVGVEEELCKSLLESYIHQMLTGKPFVTLRIEMCEKLFNGLFLTTRYSLSVNGQIVDQLGEGSAESGGYYSKLLQEYDAIIVSSASISDKFSFLPSQEPGANQPLWIITANHNSSIRISHLPVEAAAKAIIFSNQEIIDPEIIQRGIETVVQDHISLNAILEYSKRQGFCSVLLDLRGSVDDIKELLEEGVEKNLLQKIVIEVLPQWVESDGKISSVALKGLDRRLDIKNLKPKISGKSVLLEGYF</sequence>
<comment type="caution">
    <text evidence="10">The sequence shown here is derived from an EMBL/GenBank/DDBJ whole genome shotgun (WGS) entry which is preliminary data.</text>
</comment>
<dbReference type="InterPro" id="IPR016193">
    <property type="entry name" value="Cytidine_deaminase-like"/>
</dbReference>
<dbReference type="FunFam" id="3.40.140.10:FF:000025">
    <property type="entry name" value="Riboflavin biosynthesis protein RibD"/>
    <property type="match status" value="1"/>
</dbReference>
<keyword evidence="6" id="KW-0862">Zinc</keyword>
<gene>
    <name evidence="10" type="ORF">TorRG33x02_167170</name>
</gene>
<dbReference type="OrthoDB" id="252265at2759"/>
<dbReference type="EMBL" id="JXTC01000116">
    <property type="protein sequence ID" value="PON87539.1"/>
    <property type="molecule type" value="Genomic_DNA"/>
</dbReference>
<evidence type="ECO:0000313" key="11">
    <source>
        <dbReference type="Proteomes" id="UP000237000"/>
    </source>
</evidence>
<dbReference type="Proteomes" id="UP000237000">
    <property type="component" value="Unassembled WGS sequence"/>
</dbReference>
<comment type="pathway">
    <text evidence="2">Cofactor biosynthesis; riboflavin biosynthesis; 5-amino-6-(D-ribitylamino)uracil from GTP: step 2/4.</text>
</comment>
<evidence type="ECO:0000256" key="1">
    <source>
        <dbReference type="ARBA" id="ARBA00001947"/>
    </source>
</evidence>
<dbReference type="GO" id="GO:0009231">
    <property type="term" value="P:riboflavin biosynthetic process"/>
    <property type="evidence" value="ECO:0007669"/>
    <property type="project" value="UniProtKB-UniPathway"/>
</dbReference>
<dbReference type="GO" id="GO:0008270">
    <property type="term" value="F:zinc ion binding"/>
    <property type="evidence" value="ECO:0007669"/>
    <property type="project" value="InterPro"/>
</dbReference>
<protein>
    <recommendedName>
        <fullName evidence="8">Riboflavin biosynthesis protein PYRD, chloroplastic</fullName>
        <ecNumber evidence="3">3.5.4.26</ecNumber>
    </recommendedName>
</protein>
<dbReference type="UniPathway" id="UPA00275">
    <property type="reaction ID" value="UER00401"/>
</dbReference>
<evidence type="ECO:0000256" key="4">
    <source>
        <dbReference type="ARBA" id="ARBA00022723"/>
    </source>
</evidence>
<comment type="function">
    <text evidence="7">Monofunctional pyrimidine deaminase involved in the riboflavin biosynthesis pathway. Also has a reductase domain that lacks catalytically essential substrate-binding residues.</text>
</comment>
<dbReference type="SUPFAM" id="SSF53927">
    <property type="entry name" value="Cytidine deaminase-like"/>
    <property type="match status" value="1"/>
</dbReference>
<dbReference type="PANTHER" id="PTHR11079:SF162">
    <property type="entry name" value="RIBOFLAVIN BIOSYNTHESIS PROTEIN PYRD, CHLOROPLASTIC"/>
    <property type="match status" value="1"/>
</dbReference>
<evidence type="ECO:0000256" key="7">
    <source>
        <dbReference type="ARBA" id="ARBA00058389"/>
    </source>
</evidence>
<dbReference type="InterPro" id="IPR024072">
    <property type="entry name" value="DHFR-like_dom_sf"/>
</dbReference>
<accession>A0A2P5EPU7</accession>
<dbReference type="Pfam" id="PF00383">
    <property type="entry name" value="dCMP_cyt_deam_1"/>
    <property type="match status" value="1"/>
</dbReference>
<evidence type="ECO:0000313" key="10">
    <source>
        <dbReference type="EMBL" id="PON87539.1"/>
    </source>
</evidence>